<proteinExistence type="inferred from homology"/>
<dbReference type="SUPFAM" id="SSF49354">
    <property type="entry name" value="PapD-like"/>
    <property type="match status" value="1"/>
</dbReference>
<dbReference type="PROSITE" id="PS50202">
    <property type="entry name" value="MSP"/>
    <property type="match status" value="1"/>
</dbReference>
<feature type="domain" description="MSP" evidence="5">
    <location>
        <begin position="31"/>
        <end position="144"/>
    </location>
</feature>
<protein>
    <recommendedName>
        <fullName evidence="2">Major sperm protein</fullName>
    </recommendedName>
</protein>
<feature type="region of interest" description="Disordered" evidence="4">
    <location>
        <begin position="1"/>
        <end position="29"/>
    </location>
</feature>
<dbReference type="EMBL" id="CAJFCW020000006">
    <property type="protein sequence ID" value="CAG9125968.1"/>
    <property type="molecule type" value="Genomic_DNA"/>
</dbReference>
<dbReference type="OrthoDB" id="264603at2759"/>
<comment type="similarity">
    <text evidence="1">Belongs to the VAMP-associated protein (VAP) (TC 9.B.17) family.</text>
</comment>
<evidence type="ECO:0000313" key="7">
    <source>
        <dbReference type="Proteomes" id="UP000614601"/>
    </source>
</evidence>
<evidence type="ECO:0000313" key="6">
    <source>
        <dbReference type="EMBL" id="CAD5229186.1"/>
    </source>
</evidence>
<dbReference type="GO" id="GO:0005789">
    <property type="term" value="C:endoplasmic reticulum membrane"/>
    <property type="evidence" value="ECO:0007669"/>
    <property type="project" value="InterPro"/>
</dbReference>
<evidence type="ECO:0000256" key="2">
    <source>
        <dbReference type="RuleBase" id="RU003425"/>
    </source>
</evidence>
<dbReference type="Gene3D" id="2.60.40.10">
    <property type="entry name" value="Immunoglobulins"/>
    <property type="match status" value="1"/>
</dbReference>
<sequence>MSSSQPPVPPFLNQTSDNEQPKSESPQPVKLLSVEPIHLKFRLTEALSSKANIHISNITQKRVAWRLRSNAPTRYVVNPACGFLTSGEAVIVSVELTNTNKYNPRQKFLVQAMEAKDDEKDRRRVWEAERAQNLENLHCVRVYSVADSKIQIPTKSSTSVSTAESASKTSVSTGVSFSPSESETSESSAASTGSSKMSEVSGTSTASTESFDDLIQQLTAEVKQNFAVKSEASKKMIEVFNEVKKAEVELDRVGVQCNHLNAQVNTLTAQITALSERSTDLEVQIKSLNTKL</sequence>
<keyword evidence="2" id="KW-0206">Cytoskeleton</keyword>
<dbReference type="GO" id="GO:0090158">
    <property type="term" value="P:endoplasmic reticulum membrane organization"/>
    <property type="evidence" value="ECO:0007669"/>
    <property type="project" value="TreeGrafter"/>
</dbReference>
<dbReference type="GO" id="GO:0005886">
    <property type="term" value="C:plasma membrane"/>
    <property type="evidence" value="ECO:0007669"/>
    <property type="project" value="TreeGrafter"/>
</dbReference>
<feature type="region of interest" description="Disordered" evidence="4">
    <location>
        <begin position="154"/>
        <end position="206"/>
    </location>
</feature>
<evidence type="ECO:0000259" key="5">
    <source>
        <dbReference type="PROSITE" id="PS50202"/>
    </source>
</evidence>
<gene>
    <name evidence="6" type="ORF">BOKJ2_LOCUS13245</name>
</gene>
<dbReference type="AlphaFoldDB" id="A0A811LLQ2"/>
<feature type="compositionally biased region" description="Polar residues" evidence="4">
    <location>
        <begin position="12"/>
        <end position="26"/>
    </location>
</feature>
<evidence type="ECO:0000256" key="1">
    <source>
        <dbReference type="ARBA" id="ARBA00008932"/>
    </source>
</evidence>
<comment type="function">
    <text evidence="2">Central component in molecular interactions underlying sperm crawling. Forms an extensive filament system that extends from sperm villipoda, along the leading edge of the pseudopod.</text>
</comment>
<name>A0A811LLQ2_9BILA</name>
<evidence type="ECO:0000256" key="3">
    <source>
        <dbReference type="SAM" id="Coils"/>
    </source>
</evidence>
<dbReference type="InterPro" id="IPR016763">
    <property type="entry name" value="VAP"/>
</dbReference>
<dbReference type="Pfam" id="PF00635">
    <property type="entry name" value="Motile_Sperm"/>
    <property type="match status" value="1"/>
</dbReference>
<feature type="compositionally biased region" description="Pro residues" evidence="4">
    <location>
        <begin position="1"/>
        <end position="10"/>
    </location>
</feature>
<keyword evidence="3" id="KW-0175">Coiled coil</keyword>
<dbReference type="InterPro" id="IPR000535">
    <property type="entry name" value="MSP_dom"/>
</dbReference>
<dbReference type="EMBL" id="CAJFDH010000006">
    <property type="protein sequence ID" value="CAD5229186.1"/>
    <property type="molecule type" value="Genomic_DNA"/>
</dbReference>
<dbReference type="GO" id="GO:0061817">
    <property type="term" value="P:endoplasmic reticulum-plasma membrane tethering"/>
    <property type="evidence" value="ECO:0007669"/>
    <property type="project" value="TreeGrafter"/>
</dbReference>
<feature type="compositionally biased region" description="Low complexity" evidence="4">
    <location>
        <begin position="154"/>
        <end position="199"/>
    </location>
</feature>
<dbReference type="PANTHER" id="PTHR10809">
    <property type="entry name" value="VESICLE-ASSOCIATED MEMBRANE PROTEIN-ASSOCIATED PROTEIN"/>
    <property type="match status" value="1"/>
</dbReference>
<accession>A0A811LLQ2</accession>
<dbReference type="InterPro" id="IPR013783">
    <property type="entry name" value="Ig-like_fold"/>
</dbReference>
<comment type="caution">
    <text evidence="6">The sequence shown here is derived from an EMBL/GenBank/DDBJ whole genome shotgun (WGS) entry which is preliminary data.</text>
</comment>
<dbReference type="Proteomes" id="UP000614601">
    <property type="component" value="Unassembled WGS sequence"/>
</dbReference>
<dbReference type="InterPro" id="IPR008962">
    <property type="entry name" value="PapD-like_sf"/>
</dbReference>
<keyword evidence="2" id="KW-0963">Cytoplasm</keyword>
<reference evidence="6" key="1">
    <citation type="submission" date="2020-09" db="EMBL/GenBank/DDBJ databases">
        <authorList>
            <person name="Kikuchi T."/>
        </authorList>
    </citation>
    <scope>NUCLEOTIDE SEQUENCE</scope>
    <source>
        <strain evidence="6">SH1</strain>
    </source>
</reference>
<dbReference type="GO" id="GO:0033149">
    <property type="term" value="F:FFAT motif binding"/>
    <property type="evidence" value="ECO:0007669"/>
    <property type="project" value="TreeGrafter"/>
</dbReference>
<evidence type="ECO:0000256" key="4">
    <source>
        <dbReference type="SAM" id="MobiDB-lite"/>
    </source>
</evidence>
<dbReference type="Proteomes" id="UP000783686">
    <property type="component" value="Unassembled WGS sequence"/>
</dbReference>
<feature type="coiled-coil region" evidence="3">
    <location>
        <begin position="257"/>
        <end position="291"/>
    </location>
</feature>
<dbReference type="PANTHER" id="PTHR10809:SF67">
    <property type="entry name" value="PROTEIN CBG20367"/>
    <property type="match status" value="1"/>
</dbReference>
<keyword evidence="7" id="KW-1185">Reference proteome</keyword>
<organism evidence="6 7">
    <name type="scientific">Bursaphelenchus okinawaensis</name>
    <dbReference type="NCBI Taxonomy" id="465554"/>
    <lineage>
        <taxon>Eukaryota</taxon>
        <taxon>Metazoa</taxon>
        <taxon>Ecdysozoa</taxon>
        <taxon>Nematoda</taxon>
        <taxon>Chromadorea</taxon>
        <taxon>Rhabditida</taxon>
        <taxon>Tylenchina</taxon>
        <taxon>Tylenchomorpha</taxon>
        <taxon>Aphelenchoidea</taxon>
        <taxon>Aphelenchoididae</taxon>
        <taxon>Bursaphelenchus</taxon>
    </lineage>
</organism>